<evidence type="ECO:0000256" key="1">
    <source>
        <dbReference type="ARBA" id="ARBA00004141"/>
    </source>
</evidence>
<dbReference type="PRINTS" id="PR00171">
    <property type="entry name" value="SUGRTRNSPORT"/>
</dbReference>
<dbReference type="FunFam" id="1.20.1250.20:FF:000134">
    <property type="entry name" value="MFS sugar transporter protein"/>
    <property type="match status" value="1"/>
</dbReference>
<dbReference type="SUPFAM" id="SSF103473">
    <property type="entry name" value="MFS general substrate transporter"/>
    <property type="match status" value="1"/>
</dbReference>
<evidence type="ECO:0000256" key="8">
    <source>
        <dbReference type="SAM" id="Phobius"/>
    </source>
</evidence>
<name>A0A0U1M6S3_TALIS</name>
<sequence length="518" mass="56653">MLEGYPLEIALTAANSAAQAWYGYDQGVVSGVLISPDFIDTFPQTKDSNIQGITASCFSLGNLAGCLGAATWGNKLGRKNTLRVGAAISCIGAILQFSATAFPQLIVGRVVNGIGNGMTSSTCGIYQAESCRGQRRGKLSVIVVLHNVVFYCAATWLTLACSFANGGWQWRLPLSLQIVPCTVMVSILPFIPESPRWLLMHDKLEEGTDSLRRYLGKGLSLDDSTVQKELASILGAIRTERESQISFREVITNNDRSGHLKRLLLGCGGQFMQQFGGINALNYYFPTILTDNIGQTELMARILTGCNATSYMISSGMCFWMIERFGRRSLMLSGLTLQCFAYLMVAISVALLAHAPLQWGAVAISFLFFYYAVFGCTWGMVPWVYQAEINSLAMRTQGAAAATATNWLFGFVCTQFTPTGIQNIGYRFYIIFACFNLVFIAVVYFLYPETANRTLEDLDAYFDRDSGHKTIIPIGDKVAKGTARPLEAIEAEARRVAASGKQIDANKVSSTHVEDVEA</sequence>
<keyword evidence="10" id="KW-0762">Sugar transport</keyword>
<dbReference type="PROSITE" id="PS50850">
    <property type="entry name" value="MFS"/>
    <property type="match status" value="1"/>
</dbReference>
<dbReference type="InterPro" id="IPR003663">
    <property type="entry name" value="Sugar/inositol_transpt"/>
</dbReference>
<dbReference type="PANTHER" id="PTHR48022">
    <property type="entry name" value="PLASTIDIC GLUCOSE TRANSPORTER 4"/>
    <property type="match status" value="1"/>
</dbReference>
<dbReference type="PROSITE" id="PS00217">
    <property type="entry name" value="SUGAR_TRANSPORT_2"/>
    <property type="match status" value="1"/>
</dbReference>
<dbReference type="InterPro" id="IPR050360">
    <property type="entry name" value="MFS_Sugar_Transporters"/>
</dbReference>
<evidence type="ECO:0000256" key="2">
    <source>
        <dbReference type="ARBA" id="ARBA00010992"/>
    </source>
</evidence>
<dbReference type="GO" id="GO:0016020">
    <property type="term" value="C:membrane"/>
    <property type="evidence" value="ECO:0007669"/>
    <property type="project" value="UniProtKB-SubCell"/>
</dbReference>
<dbReference type="OMA" id="CNATSYM"/>
<dbReference type="NCBIfam" id="TIGR00879">
    <property type="entry name" value="SP"/>
    <property type="match status" value="1"/>
</dbReference>
<keyword evidence="11" id="KW-1185">Reference proteome</keyword>
<evidence type="ECO:0000313" key="10">
    <source>
        <dbReference type="EMBL" id="CRG91052.1"/>
    </source>
</evidence>
<keyword evidence="3 7" id="KW-0813">Transport</keyword>
<dbReference type="InterPro" id="IPR005828">
    <property type="entry name" value="MFS_sugar_transport-like"/>
</dbReference>
<evidence type="ECO:0000256" key="7">
    <source>
        <dbReference type="RuleBase" id="RU003346"/>
    </source>
</evidence>
<gene>
    <name evidence="10" type="ORF">PISL3812_08100</name>
</gene>
<evidence type="ECO:0000256" key="3">
    <source>
        <dbReference type="ARBA" id="ARBA00022448"/>
    </source>
</evidence>
<evidence type="ECO:0000259" key="9">
    <source>
        <dbReference type="PROSITE" id="PS50850"/>
    </source>
</evidence>
<feature type="transmembrane region" description="Helical" evidence="8">
    <location>
        <begin position="359"/>
        <end position="385"/>
    </location>
</feature>
<keyword evidence="6 8" id="KW-0472">Membrane</keyword>
<feature type="transmembrane region" description="Helical" evidence="8">
    <location>
        <begin position="330"/>
        <end position="353"/>
    </location>
</feature>
<accession>A0A0U1M6S3</accession>
<feature type="transmembrane region" description="Helical" evidence="8">
    <location>
        <begin position="428"/>
        <end position="447"/>
    </location>
</feature>
<feature type="transmembrane region" description="Helical" evidence="8">
    <location>
        <begin position="139"/>
        <end position="160"/>
    </location>
</feature>
<dbReference type="EMBL" id="CVMT01000009">
    <property type="protein sequence ID" value="CRG91052.1"/>
    <property type="molecule type" value="Genomic_DNA"/>
</dbReference>
<evidence type="ECO:0000256" key="5">
    <source>
        <dbReference type="ARBA" id="ARBA00022989"/>
    </source>
</evidence>
<comment type="subcellular location">
    <subcellularLocation>
        <location evidence="1">Membrane</location>
        <topology evidence="1">Multi-pass membrane protein</topology>
    </subcellularLocation>
</comment>
<keyword evidence="4 8" id="KW-0812">Transmembrane</keyword>
<organism evidence="10 11">
    <name type="scientific">Talaromyces islandicus</name>
    <name type="common">Penicillium islandicum</name>
    <dbReference type="NCBI Taxonomy" id="28573"/>
    <lineage>
        <taxon>Eukaryota</taxon>
        <taxon>Fungi</taxon>
        <taxon>Dikarya</taxon>
        <taxon>Ascomycota</taxon>
        <taxon>Pezizomycotina</taxon>
        <taxon>Eurotiomycetes</taxon>
        <taxon>Eurotiomycetidae</taxon>
        <taxon>Eurotiales</taxon>
        <taxon>Trichocomaceae</taxon>
        <taxon>Talaromyces</taxon>
        <taxon>Talaromyces sect. Islandici</taxon>
    </lineage>
</organism>
<dbReference type="Proteomes" id="UP000054383">
    <property type="component" value="Unassembled WGS sequence"/>
</dbReference>
<evidence type="ECO:0000256" key="6">
    <source>
        <dbReference type="ARBA" id="ARBA00023136"/>
    </source>
</evidence>
<proteinExistence type="inferred from homology"/>
<evidence type="ECO:0000256" key="4">
    <source>
        <dbReference type="ARBA" id="ARBA00022692"/>
    </source>
</evidence>
<keyword evidence="5 8" id="KW-1133">Transmembrane helix</keyword>
<dbReference type="InterPro" id="IPR020846">
    <property type="entry name" value="MFS_dom"/>
</dbReference>
<dbReference type="Gene3D" id="1.20.1250.20">
    <property type="entry name" value="MFS general substrate transporter like domains"/>
    <property type="match status" value="1"/>
</dbReference>
<dbReference type="PANTHER" id="PTHR48022:SF26">
    <property type="entry name" value="MAJOR FACILITATOR SUPERFAMILY (MFS) PROFILE DOMAIN-CONTAINING PROTEIN-RELATED"/>
    <property type="match status" value="1"/>
</dbReference>
<dbReference type="OrthoDB" id="6339427at2759"/>
<reference evidence="10 11" key="1">
    <citation type="submission" date="2015-04" db="EMBL/GenBank/DDBJ databases">
        <authorList>
            <person name="Syromyatnikov M.Y."/>
            <person name="Popov V.N."/>
        </authorList>
    </citation>
    <scope>NUCLEOTIDE SEQUENCE [LARGE SCALE GENOMIC DNA]</scope>
    <source>
        <strain evidence="10">WF-38-12</strain>
    </source>
</reference>
<feature type="domain" description="Major facilitator superfamily (MFS) profile" evidence="9">
    <location>
        <begin position="11"/>
        <end position="451"/>
    </location>
</feature>
<dbReference type="Pfam" id="PF00083">
    <property type="entry name" value="Sugar_tr"/>
    <property type="match status" value="1"/>
</dbReference>
<dbReference type="AlphaFoldDB" id="A0A0U1M6S3"/>
<dbReference type="InterPro" id="IPR036259">
    <property type="entry name" value="MFS_trans_sf"/>
</dbReference>
<dbReference type="InterPro" id="IPR005829">
    <property type="entry name" value="Sugar_transporter_CS"/>
</dbReference>
<evidence type="ECO:0000313" key="11">
    <source>
        <dbReference type="Proteomes" id="UP000054383"/>
    </source>
</evidence>
<protein>
    <submittedName>
        <fullName evidence="10">Sugar transporter STL1</fullName>
    </submittedName>
</protein>
<comment type="similarity">
    <text evidence="2 7">Belongs to the major facilitator superfamily. Sugar transporter (TC 2.A.1.1) family.</text>
</comment>
<dbReference type="GO" id="GO:0005351">
    <property type="term" value="F:carbohydrate:proton symporter activity"/>
    <property type="evidence" value="ECO:0007669"/>
    <property type="project" value="TreeGrafter"/>
</dbReference>